<sequence>MIIKQTLSLLAVSALIILPAGIATAEDIDVQTGNMRVRVSEDGTTIINSTPKQTIIVPSRRVPTSRIRVLPNRNQRYSVWKNSRSTPNICNGRKITQQSTQSNRSGTSVNRTYSSITTTSC</sequence>
<evidence type="ECO:0000256" key="2">
    <source>
        <dbReference type="SAM" id="SignalP"/>
    </source>
</evidence>
<proteinExistence type="predicted"/>
<dbReference type="RefSeq" id="WP_163518661.1">
    <property type="nucleotide sequence ID" value="NZ_JTCM02000008.1"/>
</dbReference>
<feature type="signal peptide" evidence="2">
    <location>
        <begin position="1"/>
        <end position="25"/>
    </location>
</feature>
<name>A0A846H588_9CYAN</name>
<evidence type="ECO:0000313" key="3">
    <source>
        <dbReference type="EMBL" id="NEU72253.1"/>
    </source>
</evidence>
<organism evidence="3 4">
    <name type="scientific">Hassallia byssoidea VB512170</name>
    <dbReference type="NCBI Taxonomy" id="1304833"/>
    <lineage>
        <taxon>Bacteria</taxon>
        <taxon>Bacillati</taxon>
        <taxon>Cyanobacteriota</taxon>
        <taxon>Cyanophyceae</taxon>
        <taxon>Nostocales</taxon>
        <taxon>Tolypothrichaceae</taxon>
        <taxon>Hassallia</taxon>
    </lineage>
</organism>
<evidence type="ECO:0000313" key="4">
    <source>
        <dbReference type="Proteomes" id="UP000031549"/>
    </source>
</evidence>
<feature type="chain" id="PRO_5032673644" evidence="2">
    <location>
        <begin position="26"/>
        <end position="121"/>
    </location>
</feature>
<reference evidence="3 4" key="1">
    <citation type="journal article" date="2015" name="Genome Announc.">
        <title>Draft Genome Sequence of Cyanobacterium Hassallia byssoidea Strain VB512170, Isolated from Monuments in India.</title>
        <authorList>
            <person name="Singh D."/>
            <person name="Chandrababunaidu M.M."/>
            <person name="Panda A."/>
            <person name="Sen D."/>
            <person name="Bhattacharyya S."/>
            <person name="Adhikary S.P."/>
            <person name="Tripathy S."/>
        </authorList>
    </citation>
    <scope>NUCLEOTIDE SEQUENCE [LARGE SCALE GENOMIC DNA]</scope>
    <source>
        <strain evidence="3 4">VB512170</strain>
    </source>
</reference>
<comment type="caution">
    <text evidence="3">The sequence shown here is derived from an EMBL/GenBank/DDBJ whole genome shotgun (WGS) entry which is preliminary data.</text>
</comment>
<dbReference type="Proteomes" id="UP000031549">
    <property type="component" value="Unassembled WGS sequence"/>
</dbReference>
<keyword evidence="2" id="KW-0732">Signal</keyword>
<evidence type="ECO:0000256" key="1">
    <source>
        <dbReference type="SAM" id="MobiDB-lite"/>
    </source>
</evidence>
<keyword evidence="4" id="KW-1185">Reference proteome</keyword>
<feature type="region of interest" description="Disordered" evidence="1">
    <location>
        <begin position="81"/>
        <end position="121"/>
    </location>
</feature>
<dbReference type="AlphaFoldDB" id="A0A846H588"/>
<dbReference type="EMBL" id="JTCM02000008">
    <property type="protein sequence ID" value="NEU72253.1"/>
    <property type="molecule type" value="Genomic_DNA"/>
</dbReference>
<gene>
    <name evidence="3" type="ORF">PI95_006615</name>
</gene>
<protein>
    <submittedName>
        <fullName evidence="3">Uncharacterized protein</fullName>
    </submittedName>
</protein>
<accession>A0A846H588</accession>